<accession>A0ABP0TQS4</accession>
<protein>
    <recommendedName>
        <fullName evidence="4">Secreted protein</fullName>
    </recommendedName>
</protein>
<proteinExistence type="predicted"/>
<dbReference type="EMBL" id="OZ019905">
    <property type="protein sequence ID" value="CAK9202250.1"/>
    <property type="molecule type" value="Genomic_DNA"/>
</dbReference>
<gene>
    <name evidence="2" type="ORF">CSSPTR1EN2_LOCUS6313</name>
</gene>
<keyword evidence="3" id="KW-1185">Reference proteome</keyword>
<keyword evidence="1" id="KW-0472">Membrane</keyword>
<evidence type="ECO:0000313" key="2">
    <source>
        <dbReference type="EMBL" id="CAK9202250.1"/>
    </source>
</evidence>
<dbReference type="Proteomes" id="UP001497512">
    <property type="component" value="Chromosome 13"/>
</dbReference>
<name>A0ABP0TQS4_9BRYO</name>
<organism evidence="2 3">
    <name type="scientific">Sphagnum troendelagicum</name>
    <dbReference type="NCBI Taxonomy" id="128251"/>
    <lineage>
        <taxon>Eukaryota</taxon>
        <taxon>Viridiplantae</taxon>
        <taxon>Streptophyta</taxon>
        <taxon>Embryophyta</taxon>
        <taxon>Bryophyta</taxon>
        <taxon>Sphagnophytina</taxon>
        <taxon>Sphagnopsida</taxon>
        <taxon>Sphagnales</taxon>
        <taxon>Sphagnaceae</taxon>
        <taxon>Sphagnum</taxon>
    </lineage>
</organism>
<evidence type="ECO:0008006" key="4">
    <source>
        <dbReference type="Google" id="ProtNLM"/>
    </source>
</evidence>
<evidence type="ECO:0000313" key="3">
    <source>
        <dbReference type="Proteomes" id="UP001497512"/>
    </source>
</evidence>
<keyword evidence="1" id="KW-1133">Transmembrane helix</keyword>
<feature type="transmembrane region" description="Helical" evidence="1">
    <location>
        <begin position="12"/>
        <end position="40"/>
    </location>
</feature>
<sequence>MVAAEQLRDCKVRFLFIFRLFFVLCACVRCVLGVAALSVINRSQCVSCDFDRRRFGCFFFPRKGSWKCVETCLRCEWERCVLGDKHRGSALWMAAHGRKPGEHWRLPVPSAG</sequence>
<reference evidence="2" key="1">
    <citation type="submission" date="2024-02" db="EMBL/GenBank/DDBJ databases">
        <authorList>
            <consortium name="ELIXIR-Norway"/>
            <consortium name="Elixir Norway"/>
        </authorList>
    </citation>
    <scope>NUCLEOTIDE SEQUENCE</scope>
</reference>
<evidence type="ECO:0000256" key="1">
    <source>
        <dbReference type="SAM" id="Phobius"/>
    </source>
</evidence>
<keyword evidence="1" id="KW-0812">Transmembrane</keyword>